<feature type="coiled-coil region" evidence="10">
    <location>
        <begin position="405"/>
        <end position="439"/>
    </location>
</feature>
<dbReference type="InterPro" id="IPR008271">
    <property type="entry name" value="Ser/Thr_kinase_AS"/>
</dbReference>
<keyword evidence="10" id="KW-0175">Coiled coil</keyword>
<dbReference type="SUPFAM" id="SSF57850">
    <property type="entry name" value="RING/U-box"/>
    <property type="match status" value="1"/>
</dbReference>
<dbReference type="Gene3D" id="3.40.50.620">
    <property type="entry name" value="HUPs"/>
    <property type="match status" value="1"/>
</dbReference>
<dbReference type="PANTHER" id="PTHR45647">
    <property type="entry name" value="OS02G0152300 PROTEIN"/>
    <property type="match status" value="1"/>
</dbReference>
<dbReference type="EMBL" id="JAMFTS010000003">
    <property type="protein sequence ID" value="KAJ4777767.1"/>
    <property type="molecule type" value="Genomic_DNA"/>
</dbReference>
<feature type="region of interest" description="Disordered" evidence="11">
    <location>
        <begin position="193"/>
        <end position="216"/>
    </location>
</feature>
<dbReference type="Gene3D" id="3.30.40.10">
    <property type="entry name" value="Zinc/RING finger domain, C3HC4 (zinc finger)"/>
    <property type="match status" value="1"/>
</dbReference>
<dbReference type="PANTHER" id="PTHR45647:SF100">
    <property type="entry name" value="U-BOX DOMAIN-CONTAINING PROTEIN 33"/>
    <property type="match status" value="1"/>
</dbReference>
<gene>
    <name evidence="14" type="ORF">LUZ62_062024</name>
</gene>
<dbReference type="InterPro" id="IPR003613">
    <property type="entry name" value="Ubox_domain"/>
</dbReference>
<dbReference type="CDD" id="cd16655">
    <property type="entry name" value="RING-Ubox_WDSUB1-like"/>
    <property type="match status" value="1"/>
</dbReference>
<dbReference type="PROSITE" id="PS00108">
    <property type="entry name" value="PROTEIN_KINASE_ST"/>
    <property type="match status" value="1"/>
</dbReference>
<dbReference type="Pfam" id="PF04564">
    <property type="entry name" value="U-box"/>
    <property type="match status" value="1"/>
</dbReference>
<keyword evidence="6 14" id="KW-0418">Kinase</keyword>
<dbReference type="AlphaFoldDB" id="A0AAV8EHN6"/>
<dbReference type="Pfam" id="PF00069">
    <property type="entry name" value="Pkinase"/>
    <property type="match status" value="1"/>
</dbReference>
<feature type="domain" description="Protein kinase" evidence="12">
    <location>
        <begin position="466"/>
        <end position="732"/>
    </location>
</feature>
<dbReference type="PROSITE" id="PS00107">
    <property type="entry name" value="PROTEIN_KINASE_ATP"/>
    <property type="match status" value="1"/>
</dbReference>
<protein>
    <recommendedName>
        <fullName evidence="3">RING-type E3 ubiquitin transferase</fullName>
        <ecNumber evidence="3">2.3.2.27</ecNumber>
    </recommendedName>
</protein>
<dbReference type="Gene3D" id="1.10.510.10">
    <property type="entry name" value="Transferase(Phosphotransferase) domain 1"/>
    <property type="match status" value="1"/>
</dbReference>
<evidence type="ECO:0000256" key="7">
    <source>
        <dbReference type="ARBA" id="ARBA00022786"/>
    </source>
</evidence>
<keyword evidence="5 9" id="KW-0547">Nucleotide-binding</keyword>
<dbReference type="PROSITE" id="PS50011">
    <property type="entry name" value="PROTEIN_KINASE_DOM"/>
    <property type="match status" value="1"/>
</dbReference>
<evidence type="ECO:0000256" key="11">
    <source>
        <dbReference type="SAM" id="MobiDB-lite"/>
    </source>
</evidence>
<dbReference type="CDD" id="cd01989">
    <property type="entry name" value="USP_STK_Ubox_N"/>
    <property type="match status" value="1"/>
</dbReference>
<sequence length="813" mass="92067">MQTQREEDQEEKLYVAVPEKSREGMSVLMWVLRNAPKDAQIVITHVYMLDQMIPSPLGGRVHPSAVDPLELIAYRQDEKAKVARKLDDYAKQCSKAQFKWEKLIFGSDDIANGIVDLISLKGIKKLIIGAAEDRHYSMRMIEPTSNKAKFVMNRADPSCTIWFVCKGNLIFTRESNQEKLSKSLPLSTCSCSVSHSPQEQYTRNSSRSSPGTSYRISDTGSLSITELFTFQSLRTLGDTVVLCKVDRTRMTTYPLTESNWEADVASYTNIELQDALADLTSIVRKSSIGISDVTYANIGTLILEKVEDSFSRQRQRMEHEVESLKVELNEKENLLQETNRQNLTLESRIREQEEIIASVNRSINLVQSENIQLRSDGEQNLKLLQETTIQKLVLEECFKGLGDSLAAVKGNFETLLLENKHLQQEKDRAIAEYEKLHQTLTTSNDSLGALNFQFSFSELVQATENFSDSRKIGEGGFGCVYKGFLRNTLIAIKKLHPQSLQDRSNFEQEMVILSKLRHPNLVTLIGACSEASALVYEYLPNGNLEDRLMCTGDTSPLTWQVRTRIIGELCSVLIYLHSTKPYPVVHGDIKPDNILLDANLVSKLSDFGISRILNNSSSNNTFLHRTKTPRGTFQYMDPELFTTGTLTTKSDVYSFGIIVLRLLTRKSPINIRNEVENALEKNQLHLIIDASAGDWPFVQAKQLVELGLRCTDLRRRYRPDLDSQWEVVEPLMKAASLPVPSYFVCPIHQEVMRHPHIAADGYSYEAEAIKGWFQSGYNTSPVTNLVLPHLEIFPNHTLHTAIQNWLQPSSFLK</sequence>
<evidence type="ECO:0000256" key="4">
    <source>
        <dbReference type="ARBA" id="ARBA00022679"/>
    </source>
</evidence>
<evidence type="ECO:0000313" key="15">
    <source>
        <dbReference type="Proteomes" id="UP001140206"/>
    </source>
</evidence>
<evidence type="ECO:0000259" key="13">
    <source>
        <dbReference type="PROSITE" id="PS51698"/>
    </source>
</evidence>
<evidence type="ECO:0000256" key="6">
    <source>
        <dbReference type="ARBA" id="ARBA00022777"/>
    </source>
</evidence>
<dbReference type="InterPro" id="IPR017441">
    <property type="entry name" value="Protein_kinase_ATP_BS"/>
</dbReference>
<comment type="catalytic activity">
    <reaction evidence="1">
        <text>S-ubiquitinyl-[E2 ubiquitin-conjugating enzyme]-L-cysteine + [acceptor protein]-L-lysine = [E2 ubiquitin-conjugating enzyme]-L-cysteine + N(6)-ubiquitinyl-[acceptor protein]-L-lysine.</text>
        <dbReference type="EC" id="2.3.2.27"/>
    </reaction>
</comment>
<dbReference type="SMART" id="SM00504">
    <property type="entry name" value="Ubox"/>
    <property type="match status" value="1"/>
</dbReference>
<evidence type="ECO:0000256" key="5">
    <source>
        <dbReference type="ARBA" id="ARBA00022741"/>
    </source>
</evidence>
<keyword evidence="4" id="KW-0808">Transferase</keyword>
<dbReference type="GO" id="GO:0004672">
    <property type="term" value="F:protein kinase activity"/>
    <property type="evidence" value="ECO:0007669"/>
    <property type="project" value="InterPro"/>
</dbReference>
<dbReference type="SUPFAM" id="SSF56112">
    <property type="entry name" value="Protein kinase-like (PK-like)"/>
    <property type="match status" value="1"/>
</dbReference>
<feature type="coiled-coil region" evidence="10">
    <location>
        <begin position="307"/>
        <end position="355"/>
    </location>
</feature>
<evidence type="ECO:0000256" key="8">
    <source>
        <dbReference type="ARBA" id="ARBA00022840"/>
    </source>
</evidence>
<evidence type="ECO:0000259" key="12">
    <source>
        <dbReference type="PROSITE" id="PS50011"/>
    </source>
</evidence>
<feature type="domain" description="U-box" evidence="13">
    <location>
        <begin position="738"/>
        <end position="812"/>
    </location>
</feature>
<evidence type="ECO:0000256" key="3">
    <source>
        <dbReference type="ARBA" id="ARBA00012483"/>
    </source>
</evidence>
<comment type="pathway">
    <text evidence="2">Protein modification; protein ubiquitination.</text>
</comment>
<dbReference type="EC" id="2.3.2.27" evidence="3"/>
<dbReference type="Proteomes" id="UP001140206">
    <property type="component" value="Chromosome 3"/>
</dbReference>
<organism evidence="14 15">
    <name type="scientific">Rhynchospora pubera</name>
    <dbReference type="NCBI Taxonomy" id="906938"/>
    <lineage>
        <taxon>Eukaryota</taxon>
        <taxon>Viridiplantae</taxon>
        <taxon>Streptophyta</taxon>
        <taxon>Embryophyta</taxon>
        <taxon>Tracheophyta</taxon>
        <taxon>Spermatophyta</taxon>
        <taxon>Magnoliopsida</taxon>
        <taxon>Liliopsida</taxon>
        <taxon>Poales</taxon>
        <taxon>Cyperaceae</taxon>
        <taxon>Cyperoideae</taxon>
        <taxon>Rhynchosporeae</taxon>
        <taxon>Rhynchospora</taxon>
    </lineage>
</organism>
<accession>A0AAV8EHN6</accession>
<evidence type="ECO:0000256" key="2">
    <source>
        <dbReference type="ARBA" id="ARBA00004906"/>
    </source>
</evidence>
<dbReference type="PROSITE" id="PS51698">
    <property type="entry name" value="U_BOX"/>
    <property type="match status" value="1"/>
</dbReference>
<name>A0AAV8EHN6_9POAL</name>
<reference evidence="14" key="1">
    <citation type="submission" date="2022-08" db="EMBL/GenBank/DDBJ databases">
        <authorList>
            <person name="Marques A."/>
        </authorList>
    </citation>
    <scope>NUCLEOTIDE SEQUENCE</scope>
    <source>
        <strain evidence="14">RhyPub2mFocal</strain>
        <tissue evidence="14">Leaves</tissue>
    </source>
</reference>
<dbReference type="FunFam" id="3.30.200.20:FF:000162">
    <property type="entry name" value="Adenine nucleotide alpha hydrolase-like domain kinase"/>
    <property type="match status" value="1"/>
</dbReference>
<dbReference type="InterPro" id="IPR051348">
    <property type="entry name" value="U-box_ubiquitin_ligases"/>
</dbReference>
<dbReference type="GO" id="GO:0005524">
    <property type="term" value="F:ATP binding"/>
    <property type="evidence" value="ECO:0007669"/>
    <property type="project" value="UniProtKB-UniRule"/>
</dbReference>
<dbReference type="InterPro" id="IPR013083">
    <property type="entry name" value="Znf_RING/FYVE/PHD"/>
</dbReference>
<evidence type="ECO:0000256" key="9">
    <source>
        <dbReference type="PROSITE-ProRule" id="PRU10141"/>
    </source>
</evidence>
<keyword evidence="7" id="KW-0833">Ubl conjugation pathway</keyword>
<feature type="binding site" evidence="9">
    <location>
        <position position="494"/>
    </location>
    <ligand>
        <name>ATP</name>
        <dbReference type="ChEBI" id="CHEBI:30616"/>
    </ligand>
</feature>
<dbReference type="InterPro" id="IPR000719">
    <property type="entry name" value="Prot_kinase_dom"/>
</dbReference>
<dbReference type="Gene3D" id="3.30.200.20">
    <property type="entry name" value="Phosphorylase Kinase, domain 1"/>
    <property type="match status" value="1"/>
</dbReference>
<evidence type="ECO:0000256" key="10">
    <source>
        <dbReference type="SAM" id="Coils"/>
    </source>
</evidence>
<dbReference type="InterPro" id="IPR014729">
    <property type="entry name" value="Rossmann-like_a/b/a_fold"/>
</dbReference>
<dbReference type="SMART" id="SM00220">
    <property type="entry name" value="S_TKc"/>
    <property type="match status" value="1"/>
</dbReference>
<keyword evidence="15" id="KW-1185">Reference proteome</keyword>
<dbReference type="GO" id="GO:0061630">
    <property type="term" value="F:ubiquitin protein ligase activity"/>
    <property type="evidence" value="ECO:0007669"/>
    <property type="project" value="UniProtKB-EC"/>
</dbReference>
<evidence type="ECO:0000313" key="14">
    <source>
        <dbReference type="EMBL" id="KAJ4777767.1"/>
    </source>
</evidence>
<dbReference type="GO" id="GO:0016567">
    <property type="term" value="P:protein ubiquitination"/>
    <property type="evidence" value="ECO:0007669"/>
    <property type="project" value="InterPro"/>
</dbReference>
<evidence type="ECO:0000256" key="1">
    <source>
        <dbReference type="ARBA" id="ARBA00000900"/>
    </source>
</evidence>
<dbReference type="InterPro" id="IPR011009">
    <property type="entry name" value="Kinase-like_dom_sf"/>
</dbReference>
<comment type="caution">
    <text evidence="14">The sequence shown here is derived from an EMBL/GenBank/DDBJ whole genome shotgun (WGS) entry which is preliminary data.</text>
</comment>
<proteinExistence type="predicted"/>
<keyword evidence="8 9" id="KW-0067">ATP-binding</keyword>